<feature type="transmembrane region" description="Helical" evidence="1">
    <location>
        <begin position="83"/>
        <end position="102"/>
    </location>
</feature>
<gene>
    <name evidence="2" type="ORF">S03H2_51679</name>
</gene>
<proteinExistence type="predicted"/>
<evidence type="ECO:0000256" key="1">
    <source>
        <dbReference type="SAM" id="Phobius"/>
    </source>
</evidence>
<sequence length="107" mass="11744">MDTVADMARGATIWLKRLWPLLLLLAVGGFILAMGWHRYLTLENLANNRDNLRGLIEGNLLLAVVCFIALYAVVVALSLPGGAVLTIAGGFLFGWLLGGWRLRDRSH</sequence>
<keyword evidence="1" id="KW-0812">Transmembrane</keyword>
<dbReference type="EMBL" id="BARU01032801">
    <property type="protein sequence ID" value="GAH61974.1"/>
    <property type="molecule type" value="Genomic_DNA"/>
</dbReference>
<dbReference type="AlphaFoldDB" id="X1I7B8"/>
<keyword evidence="1" id="KW-1133">Transmembrane helix</keyword>
<keyword evidence="1" id="KW-0472">Membrane</keyword>
<evidence type="ECO:0000313" key="2">
    <source>
        <dbReference type="EMBL" id="GAH61974.1"/>
    </source>
</evidence>
<feature type="non-terminal residue" evidence="2">
    <location>
        <position position="107"/>
    </location>
</feature>
<organism evidence="2">
    <name type="scientific">marine sediment metagenome</name>
    <dbReference type="NCBI Taxonomy" id="412755"/>
    <lineage>
        <taxon>unclassified sequences</taxon>
        <taxon>metagenomes</taxon>
        <taxon>ecological metagenomes</taxon>
    </lineage>
</organism>
<name>X1I7B8_9ZZZZ</name>
<feature type="transmembrane region" description="Helical" evidence="1">
    <location>
        <begin position="58"/>
        <end position="77"/>
    </location>
</feature>
<comment type="caution">
    <text evidence="2">The sequence shown here is derived from an EMBL/GenBank/DDBJ whole genome shotgun (WGS) entry which is preliminary data.</text>
</comment>
<accession>X1I7B8</accession>
<protein>
    <submittedName>
        <fullName evidence="2">Uncharacterized protein</fullName>
    </submittedName>
</protein>
<feature type="transmembrane region" description="Helical" evidence="1">
    <location>
        <begin position="18"/>
        <end position="37"/>
    </location>
</feature>
<reference evidence="2" key="1">
    <citation type="journal article" date="2014" name="Front. Microbiol.">
        <title>High frequency of phylogenetically diverse reductive dehalogenase-homologous genes in deep subseafloor sedimentary metagenomes.</title>
        <authorList>
            <person name="Kawai M."/>
            <person name="Futagami T."/>
            <person name="Toyoda A."/>
            <person name="Takaki Y."/>
            <person name="Nishi S."/>
            <person name="Hori S."/>
            <person name="Arai W."/>
            <person name="Tsubouchi T."/>
            <person name="Morono Y."/>
            <person name="Uchiyama I."/>
            <person name="Ito T."/>
            <person name="Fujiyama A."/>
            <person name="Inagaki F."/>
            <person name="Takami H."/>
        </authorList>
    </citation>
    <scope>NUCLEOTIDE SEQUENCE</scope>
    <source>
        <strain evidence="2">Expedition CK06-06</strain>
    </source>
</reference>